<dbReference type="AlphaFoldDB" id="I9KQW2"/>
<proteinExistence type="predicted"/>
<protein>
    <submittedName>
        <fullName evidence="1">Uncharacterized protein</fullName>
    </submittedName>
</protein>
<dbReference type="EMBL" id="CM001486">
    <property type="protein sequence ID" value="EIV99170.1"/>
    <property type="molecule type" value="Genomic_DNA"/>
</dbReference>
<evidence type="ECO:0000313" key="1">
    <source>
        <dbReference type="EMBL" id="EIV99170.1"/>
    </source>
</evidence>
<dbReference type="Proteomes" id="UP000005110">
    <property type="component" value="Chromosome"/>
</dbReference>
<reference evidence="1 2" key="1">
    <citation type="submission" date="2012-02" db="EMBL/GenBank/DDBJ databases">
        <title>Improved High-Quality Draft sequence of Thermoanaerobacter siderophilus SR4.</title>
        <authorList>
            <consortium name="US DOE Joint Genome Institute"/>
            <person name="Lucas S."/>
            <person name="Han J."/>
            <person name="Lapidus A."/>
            <person name="Cheng J.-F."/>
            <person name="Goodwin L."/>
            <person name="Pitluck S."/>
            <person name="Peters L."/>
            <person name="Detter J.C."/>
            <person name="Han C."/>
            <person name="Tapia R."/>
            <person name="Land M."/>
            <person name="Hauser L."/>
            <person name="Kyrpides N."/>
            <person name="Ivanova N."/>
            <person name="Pagani I."/>
            <person name="Hemme C."/>
            <person name="Woyke T."/>
        </authorList>
    </citation>
    <scope>NUCLEOTIDE SEQUENCE [LARGE SCALE GENOMIC DNA]</scope>
    <source>
        <strain evidence="1 2">SR4</strain>
    </source>
</reference>
<evidence type="ECO:0000313" key="2">
    <source>
        <dbReference type="Proteomes" id="UP000005110"/>
    </source>
</evidence>
<dbReference type="HOGENOM" id="CLU_3174237_0_0_9"/>
<accession>I9KQW2</accession>
<sequence>MITLEYKNMDMIIKFDDEHKNFILIKGNNQIVMDTKQAIGCIVIFRDILEKIKGK</sequence>
<organism evidence="1 2">
    <name type="scientific">Thermoanaerobacter siderophilus SR4</name>
    <dbReference type="NCBI Taxonomy" id="880478"/>
    <lineage>
        <taxon>Bacteria</taxon>
        <taxon>Bacillati</taxon>
        <taxon>Bacillota</taxon>
        <taxon>Clostridia</taxon>
        <taxon>Thermoanaerobacterales</taxon>
        <taxon>Thermoanaerobacteraceae</taxon>
        <taxon>Thermoanaerobacter</taxon>
    </lineage>
</organism>
<gene>
    <name evidence="1" type="ORF">ThesiDRAFT1_0123</name>
</gene>
<keyword evidence="2" id="KW-1185">Reference proteome</keyword>
<dbReference type="PATRIC" id="fig|880478.3.peg.695"/>
<name>I9KQW2_9THEO</name>